<evidence type="ECO:0000313" key="3">
    <source>
        <dbReference type="EMBL" id="KAJ7779423.1"/>
    </source>
</evidence>
<feature type="domain" description="DUF6535" evidence="2">
    <location>
        <begin position="58"/>
        <end position="234"/>
    </location>
</feature>
<dbReference type="Pfam" id="PF20153">
    <property type="entry name" value="DUF6535"/>
    <property type="match status" value="1"/>
</dbReference>
<feature type="non-terminal residue" evidence="3">
    <location>
        <position position="1"/>
    </location>
</feature>
<organism evidence="3 4">
    <name type="scientific">Mycena maculata</name>
    <dbReference type="NCBI Taxonomy" id="230809"/>
    <lineage>
        <taxon>Eukaryota</taxon>
        <taxon>Fungi</taxon>
        <taxon>Dikarya</taxon>
        <taxon>Basidiomycota</taxon>
        <taxon>Agaricomycotina</taxon>
        <taxon>Agaricomycetes</taxon>
        <taxon>Agaricomycetidae</taxon>
        <taxon>Agaricales</taxon>
        <taxon>Marasmiineae</taxon>
        <taxon>Mycenaceae</taxon>
        <taxon>Mycena</taxon>
    </lineage>
</organism>
<protein>
    <recommendedName>
        <fullName evidence="2">DUF6535 domain-containing protein</fullName>
    </recommendedName>
</protein>
<keyword evidence="1" id="KW-1133">Transmembrane helix</keyword>
<dbReference type="InterPro" id="IPR045338">
    <property type="entry name" value="DUF6535"/>
</dbReference>
<dbReference type="AlphaFoldDB" id="A0AAD7NXV3"/>
<keyword evidence="4" id="KW-1185">Reference proteome</keyword>
<name>A0AAD7NXV3_9AGAR</name>
<proteinExistence type="predicted"/>
<dbReference type="EMBL" id="JARJLG010000007">
    <property type="protein sequence ID" value="KAJ7779423.1"/>
    <property type="molecule type" value="Genomic_DNA"/>
</dbReference>
<feature type="transmembrane region" description="Helical" evidence="1">
    <location>
        <begin position="192"/>
        <end position="211"/>
    </location>
</feature>
<keyword evidence="1" id="KW-0472">Membrane</keyword>
<sequence>MSSLKARDPKVDLPLRHLPRRMSRWFRARRGQIHSTSEKLSDASPSDSQAEDVSAKFWSIYNSEAERYDSALVESWKADMEGILIFSGLFSASLTAFIIESYQNLTPNTGEMTVALLSQVSHQLTAHLNGSQLPISPLEPFEVQITDVLCNGVWFVSLGLSLTCALLATLVEQWAREFLHKTEIRPSPVRRARVFSFLYYGVSRFGIHAIVDIIPLLLHLALVLFFVGLAAFLVPINALMTGIVSTALAIFLAFYAIITVLPVMFLDCPYRTPLSGVFWRWVQYVSILFHRPSTNRSLTEEVLTAAMQQRGIRDERAVLWTLDSLTDDTELLPFVEATHEVICGPTGFRYIDDHLFRLVLQTPDSHTSLPRRIVALLWSAETLPTDDPLRNRRQIAGLRALWAIAIVASRISHAPTKNVYGINEATLHSLTV</sequence>
<evidence type="ECO:0000259" key="2">
    <source>
        <dbReference type="Pfam" id="PF20153"/>
    </source>
</evidence>
<feature type="transmembrane region" description="Helical" evidence="1">
    <location>
        <begin position="217"/>
        <end position="236"/>
    </location>
</feature>
<feature type="transmembrane region" description="Helical" evidence="1">
    <location>
        <begin position="82"/>
        <end position="99"/>
    </location>
</feature>
<dbReference type="Proteomes" id="UP001215280">
    <property type="component" value="Unassembled WGS sequence"/>
</dbReference>
<comment type="caution">
    <text evidence="3">The sequence shown here is derived from an EMBL/GenBank/DDBJ whole genome shotgun (WGS) entry which is preliminary data.</text>
</comment>
<feature type="transmembrane region" description="Helical" evidence="1">
    <location>
        <begin position="243"/>
        <end position="265"/>
    </location>
</feature>
<keyword evidence="1" id="KW-0812">Transmembrane</keyword>
<feature type="transmembrane region" description="Helical" evidence="1">
    <location>
        <begin position="152"/>
        <end position="171"/>
    </location>
</feature>
<reference evidence="3" key="1">
    <citation type="submission" date="2023-03" db="EMBL/GenBank/DDBJ databases">
        <title>Massive genome expansion in bonnet fungi (Mycena s.s.) driven by repeated elements and novel gene families across ecological guilds.</title>
        <authorList>
            <consortium name="Lawrence Berkeley National Laboratory"/>
            <person name="Harder C.B."/>
            <person name="Miyauchi S."/>
            <person name="Viragh M."/>
            <person name="Kuo A."/>
            <person name="Thoen E."/>
            <person name="Andreopoulos B."/>
            <person name="Lu D."/>
            <person name="Skrede I."/>
            <person name="Drula E."/>
            <person name="Henrissat B."/>
            <person name="Morin E."/>
            <person name="Kohler A."/>
            <person name="Barry K."/>
            <person name="LaButti K."/>
            <person name="Morin E."/>
            <person name="Salamov A."/>
            <person name="Lipzen A."/>
            <person name="Mereny Z."/>
            <person name="Hegedus B."/>
            <person name="Baldrian P."/>
            <person name="Stursova M."/>
            <person name="Weitz H."/>
            <person name="Taylor A."/>
            <person name="Grigoriev I.V."/>
            <person name="Nagy L.G."/>
            <person name="Martin F."/>
            <person name="Kauserud H."/>
        </authorList>
    </citation>
    <scope>NUCLEOTIDE SEQUENCE</scope>
    <source>
        <strain evidence="3">CBHHK188m</strain>
    </source>
</reference>
<gene>
    <name evidence="3" type="ORF">DFH07DRAFT_1030212</name>
</gene>
<evidence type="ECO:0000313" key="4">
    <source>
        <dbReference type="Proteomes" id="UP001215280"/>
    </source>
</evidence>
<evidence type="ECO:0000256" key="1">
    <source>
        <dbReference type="SAM" id="Phobius"/>
    </source>
</evidence>
<accession>A0AAD7NXV3</accession>